<feature type="transmembrane region" description="Helical" evidence="2">
    <location>
        <begin position="119"/>
        <end position="138"/>
    </location>
</feature>
<dbReference type="InterPro" id="IPR008535">
    <property type="entry name" value="DUF817"/>
</dbReference>
<keyword evidence="2" id="KW-0812">Transmembrane</keyword>
<organism evidence="3 4">
    <name type="scientific">Yoonia tamlensis</name>
    <dbReference type="NCBI Taxonomy" id="390270"/>
    <lineage>
        <taxon>Bacteria</taxon>
        <taxon>Pseudomonadati</taxon>
        <taxon>Pseudomonadota</taxon>
        <taxon>Alphaproteobacteria</taxon>
        <taxon>Rhodobacterales</taxon>
        <taxon>Paracoccaceae</taxon>
        <taxon>Yoonia</taxon>
    </lineage>
</organism>
<dbReference type="AlphaFoldDB" id="A0A1I6FUX9"/>
<name>A0A1I6FUX9_9RHOB</name>
<gene>
    <name evidence="3" type="ORF">SAMN04488005_0543</name>
</gene>
<feature type="transmembrane region" description="Helical" evidence="2">
    <location>
        <begin position="60"/>
        <end position="78"/>
    </location>
</feature>
<sequence length="294" mass="33591">MTQTHLTERRLGDAMRRRLPAGVAEFVMFVLKQAWACLFGASLLAAIIGTKMIWLDHWPLARYDALFLIALGLQVLFLRFRLETWAEARVILLFHITGTAMEWFKVSAGSWAYPEIAFFKIYGVPLFSGFMYAAVGSFMARVIRLFDMQFAPFPPIALHFGLAVAVYINFFSHHYIWDFRVVLFAATVLFYIRTRIWFRIGANWYWMPLPLAAFLSSLFLWVAENIGTLTGTWIYSGQNPLELVSFAKIGSWYLLLYVAFATVTLVVKDPVRRSPFAPEHRSPSPPSPIAPAQS</sequence>
<keyword evidence="2" id="KW-1133">Transmembrane helix</keyword>
<evidence type="ECO:0000256" key="2">
    <source>
        <dbReference type="SAM" id="Phobius"/>
    </source>
</evidence>
<feature type="transmembrane region" description="Helical" evidence="2">
    <location>
        <begin position="243"/>
        <end position="267"/>
    </location>
</feature>
<protein>
    <submittedName>
        <fullName evidence="3">Uncharacterized membrane protein YoaT, DUF817 family</fullName>
    </submittedName>
</protein>
<dbReference type="PIRSF" id="PIRSF009141">
    <property type="entry name" value="UCP009141"/>
    <property type="match status" value="1"/>
</dbReference>
<dbReference type="Pfam" id="PF05675">
    <property type="entry name" value="DUF817"/>
    <property type="match status" value="1"/>
</dbReference>
<reference evidence="4" key="1">
    <citation type="submission" date="2016-10" db="EMBL/GenBank/DDBJ databases">
        <authorList>
            <person name="Varghese N."/>
            <person name="Submissions S."/>
        </authorList>
    </citation>
    <scope>NUCLEOTIDE SEQUENCE [LARGE SCALE GENOMIC DNA]</scope>
    <source>
        <strain evidence="4">DSM 26879</strain>
    </source>
</reference>
<evidence type="ECO:0000256" key="1">
    <source>
        <dbReference type="SAM" id="MobiDB-lite"/>
    </source>
</evidence>
<feature type="region of interest" description="Disordered" evidence="1">
    <location>
        <begin position="275"/>
        <end position="294"/>
    </location>
</feature>
<keyword evidence="2" id="KW-0472">Membrane</keyword>
<dbReference type="EMBL" id="FOYP01000001">
    <property type="protein sequence ID" value="SFR33740.1"/>
    <property type="molecule type" value="Genomic_DNA"/>
</dbReference>
<evidence type="ECO:0000313" key="3">
    <source>
        <dbReference type="EMBL" id="SFR33740.1"/>
    </source>
</evidence>
<dbReference type="RefSeq" id="WP_242650940.1">
    <property type="nucleotide sequence ID" value="NZ_FOYP01000001.1"/>
</dbReference>
<feature type="compositionally biased region" description="Pro residues" evidence="1">
    <location>
        <begin position="283"/>
        <end position="294"/>
    </location>
</feature>
<feature type="transmembrane region" description="Helical" evidence="2">
    <location>
        <begin position="21"/>
        <end position="48"/>
    </location>
</feature>
<dbReference type="Proteomes" id="UP000199478">
    <property type="component" value="Unassembled WGS sequence"/>
</dbReference>
<feature type="transmembrane region" description="Helical" evidence="2">
    <location>
        <begin position="174"/>
        <end position="192"/>
    </location>
</feature>
<feature type="transmembrane region" description="Helical" evidence="2">
    <location>
        <begin position="204"/>
        <end position="223"/>
    </location>
</feature>
<feature type="transmembrane region" description="Helical" evidence="2">
    <location>
        <begin position="90"/>
        <end position="113"/>
    </location>
</feature>
<feature type="transmembrane region" description="Helical" evidence="2">
    <location>
        <begin position="150"/>
        <end position="168"/>
    </location>
</feature>
<evidence type="ECO:0000313" key="4">
    <source>
        <dbReference type="Proteomes" id="UP000199478"/>
    </source>
</evidence>
<dbReference type="STRING" id="390270.SAMN04488005_0543"/>
<accession>A0A1I6FUX9</accession>
<proteinExistence type="predicted"/>
<keyword evidence="4" id="KW-1185">Reference proteome</keyword>